<dbReference type="EMBL" id="DWYY01000026">
    <property type="protein sequence ID" value="HJA91902.1"/>
    <property type="molecule type" value="Genomic_DNA"/>
</dbReference>
<comment type="caution">
    <text evidence="1">The sequence shown here is derived from an EMBL/GenBank/DDBJ whole genome shotgun (WGS) entry which is preliminary data.</text>
</comment>
<proteinExistence type="predicted"/>
<gene>
    <name evidence="1" type="ORF">H9717_02085</name>
</gene>
<accession>A0A9D2KXW9</accession>
<dbReference type="AlphaFoldDB" id="A0A9D2KXW9"/>
<protein>
    <submittedName>
        <fullName evidence="1">Uncharacterized protein</fullName>
    </submittedName>
</protein>
<reference evidence="1" key="1">
    <citation type="journal article" date="2021" name="PeerJ">
        <title>Extensive microbial diversity within the chicken gut microbiome revealed by metagenomics and culture.</title>
        <authorList>
            <person name="Gilroy R."/>
            <person name="Ravi A."/>
            <person name="Getino M."/>
            <person name="Pursley I."/>
            <person name="Horton D.L."/>
            <person name="Alikhan N.F."/>
            <person name="Baker D."/>
            <person name="Gharbi K."/>
            <person name="Hall N."/>
            <person name="Watson M."/>
            <person name="Adriaenssens E.M."/>
            <person name="Foster-Nyarko E."/>
            <person name="Jarju S."/>
            <person name="Secka A."/>
            <person name="Antonio M."/>
            <person name="Oren A."/>
            <person name="Chaudhuri R.R."/>
            <person name="La Ragione R."/>
            <person name="Hildebrand F."/>
            <person name="Pallen M.J."/>
        </authorList>
    </citation>
    <scope>NUCLEOTIDE SEQUENCE</scope>
    <source>
        <strain evidence="1">CHK179-7159</strain>
    </source>
</reference>
<sequence>MYSDTVTIFNYYESSTADVWYPHILSGVHLETDRGQILKKYGPDSTDNAELHIAYTERGNQKIITDADRKELIWLPPKAWAKQVNDELVDSITFNPATDFFWKGEWTGENPVNDEDYADRLSEGFYAYMNRENDFVFLITTAGGPYTAIPHFEILGA</sequence>
<name>A0A9D2KXW9_9FIRM</name>
<organism evidence="1 2">
    <name type="scientific">Candidatus Eisenbergiella merdipullorum</name>
    <dbReference type="NCBI Taxonomy" id="2838553"/>
    <lineage>
        <taxon>Bacteria</taxon>
        <taxon>Bacillati</taxon>
        <taxon>Bacillota</taxon>
        <taxon>Clostridia</taxon>
        <taxon>Lachnospirales</taxon>
        <taxon>Lachnospiraceae</taxon>
        <taxon>Eisenbergiella</taxon>
    </lineage>
</organism>
<evidence type="ECO:0000313" key="1">
    <source>
        <dbReference type="EMBL" id="HJA91902.1"/>
    </source>
</evidence>
<reference evidence="1" key="2">
    <citation type="submission" date="2021-04" db="EMBL/GenBank/DDBJ databases">
        <authorList>
            <person name="Gilroy R."/>
        </authorList>
    </citation>
    <scope>NUCLEOTIDE SEQUENCE</scope>
    <source>
        <strain evidence="1">CHK179-7159</strain>
    </source>
</reference>
<evidence type="ECO:0000313" key="2">
    <source>
        <dbReference type="Proteomes" id="UP000886858"/>
    </source>
</evidence>
<dbReference type="Proteomes" id="UP000886858">
    <property type="component" value="Unassembled WGS sequence"/>
</dbReference>